<sequence length="137" mass="14281">MIDRILCMYAYIGAACGATARNHAIKVIEAMSSSEEAQLDMVARNHHVTLLALLGREDVTLYASKTLAATICNLTQPADNAVPLANAGAISALLTQQKGDARLAAAVHAIGEEGLAGLPSAEERALVVELCAEPLTD</sequence>
<organism evidence="1">
    <name type="scientific">Haptolina brevifila</name>
    <dbReference type="NCBI Taxonomy" id="156173"/>
    <lineage>
        <taxon>Eukaryota</taxon>
        <taxon>Haptista</taxon>
        <taxon>Haptophyta</taxon>
        <taxon>Prymnesiophyceae</taxon>
        <taxon>Prymnesiales</taxon>
        <taxon>Prymnesiaceae</taxon>
        <taxon>Haptolina</taxon>
    </lineage>
</organism>
<name>A0A7S2JDS3_9EUKA</name>
<reference evidence="1" key="1">
    <citation type="submission" date="2021-01" db="EMBL/GenBank/DDBJ databases">
        <authorList>
            <person name="Corre E."/>
            <person name="Pelletier E."/>
            <person name="Niang G."/>
            <person name="Scheremetjew M."/>
            <person name="Finn R."/>
            <person name="Kale V."/>
            <person name="Holt S."/>
            <person name="Cochrane G."/>
            <person name="Meng A."/>
            <person name="Brown T."/>
            <person name="Cohen L."/>
        </authorList>
    </citation>
    <scope>NUCLEOTIDE SEQUENCE</scope>
    <source>
        <strain evidence="1">UTEX LB 985</strain>
    </source>
</reference>
<dbReference type="EMBL" id="HBGU01078709">
    <property type="protein sequence ID" value="CAD9545058.1"/>
    <property type="molecule type" value="Transcribed_RNA"/>
</dbReference>
<accession>A0A7S2JDS3</accession>
<gene>
    <name evidence="1" type="ORF">CBRE1094_LOCUS42920</name>
</gene>
<protein>
    <recommendedName>
        <fullName evidence="2">Protein HGH1 homolog</fullName>
    </recommendedName>
</protein>
<proteinExistence type="predicted"/>
<evidence type="ECO:0000313" key="1">
    <source>
        <dbReference type="EMBL" id="CAD9545058.1"/>
    </source>
</evidence>
<dbReference type="PROSITE" id="PS51257">
    <property type="entry name" value="PROKAR_LIPOPROTEIN"/>
    <property type="match status" value="1"/>
</dbReference>
<evidence type="ECO:0008006" key="2">
    <source>
        <dbReference type="Google" id="ProtNLM"/>
    </source>
</evidence>
<dbReference type="AlphaFoldDB" id="A0A7S2JDS3"/>